<evidence type="ECO:0000313" key="11">
    <source>
        <dbReference type="EMBL" id="SVA20777.1"/>
    </source>
</evidence>
<dbReference type="SUPFAM" id="SSF54782">
    <property type="entry name" value="Porphobilinogen deaminase (hydroxymethylbilane synthase), C-terminal domain"/>
    <property type="match status" value="1"/>
</dbReference>
<name>A0A381U0H9_9ZZZZ</name>
<dbReference type="PANTHER" id="PTHR11557:SF0">
    <property type="entry name" value="PORPHOBILINOGEN DEAMINASE"/>
    <property type="match status" value="1"/>
</dbReference>
<gene>
    <name evidence="11" type="ORF">METZ01_LOCUS73631</name>
</gene>
<organism evidence="11">
    <name type="scientific">marine metagenome</name>
    <dbReference type="NCBI Taxonomy" id="408172"/>
    <lineage>
        <taxon>unclassified sequences</taxon>
        <taxon>metagenomes</taxon>
        <taxon>ecological metagenomes</taxon>
    </lineage>
</organism>
<evidence type="ECO:0000256" key="3">
    <source>
        <dbReference type="ARBA" id="ARBA00004735"/>
    </source>
</evidence>
<evidence type="ECO:0000256" key="1">
    <source>
        <dbReference type="ARBA" id="ARBA00001916"/>
    </source>
</evidence>
<accession>A0A381U0H9</accession>
<evidence type="ECO:0000256" key="2">
    <source>
        <dbReference type="ARBA" id="ARBA00002869"/>
    </source>
</evidence>
<evidence type="ECO:0000259" key="10">
    <source>
        <dbReference type="Pfam" id="PF03900"/>
    </source>
</evidence>
<evidence type="ECO:0000256" key="4">
    <source>
        <dbReference type="ARBA" id="ARBA00005638"/>
    </source>
</evidence>
<evidence type="ECO:0000256" key="5">
    <source>
        <dbReference type="ARBA" id="ARBA00012655"/>
    </source>
</evidence>
<dbReference type="PIRSF" id="PIRSF001438">
    <property type="entry name" value="4pyrrol_synth_OHMeBilane_synth"/>
    <property type="match status" value="1"/>
</dbReference>
<keyword evidence="7" id="KW-0627">Porphyrin biosynthesis</keyword>
<dbReference type="Pfam" id="PF03900">
    <property type="entry name" value="Porphobil_deamC"/>
    <property type="match status" value="1"/>
</dbReference>
<sequence>MSNAFSTSDNKQTNLIIATRGSSLALWQAEWVKQRILDEYPEISVELLVVKTTGDKIQDRPLSEIGGKGLFVKELEYALLEGRADLAVHSMKDVTSFLPQGLEISVIAEREDPGDAWICPKFGSIDNFPDGAVVGTSSLRRASQLQHHRPDLTVMSLRGNVETRLRKLDQGEVDAVILAVSGLKRIKLEKRITEILPIEWMLPAIGQGAIGIETRAGDEATLSRIQHLHDPLTWDCLLAERSLLAELEGNCQLPLAGYCILNGEELFLRAFIGDSEGKIQLRYEASAPRQNALQLGKDVAQWLLKNGGEEILLRAVAAEK</sequence>
<dbReference type="InterPro" id="IPR036803">
    <property type="entry name" value="Porphobilinogen_deaminase_C_sf"/>
</dbReference>
<dbReference type="Pfam" id="PF01379">
    <property type="entry name" value="Porphobil_deam"/>
    <property type="match status" value="1"/>
</dbReference>
<keyword evidence="6" id="KW-0808">Transferase</keyword>
<dbReference type="NCBIfam" id="TIGR00212">
    <property type="entry name" value="hemC"/>
    <property type="match status" value="1"/>
</dbReference>
<dbReference type="FunFam" id="3.40.190.10:FF:000005">
    <property type="entry name" value="Porphobilinogen deaminase"/>
    <property type="match status" value="1"/>
</dbReference>
<feature type="domain" description="Porphobilinogen deaminase N-terminal" evidence="9">
    <location>
        <begin position="15"/>
        <end position="221"/>
    </location>
</feature>
<dbReference type="CDD" id="cd13646">
    <property type="entry name" value="PBP2_EcHMBS_like"/>
    <property type="match status" value="1"/>
</dbReference>
<dbReference type="Gene3D" id="3.30.160.40">
    <property type="entry name" value="Porphobilinogen deaminase, C-terminal domain"/>
    <property type="match status" value="1"/>
</dbReference>
<dbReference type="PRINTS" id="PR00151">
    <property type="entry name" value="PORPHBDMNASE"/>
</dbReference>
<dbReference type="FunFam" id="3.40.190.10:FF:000004">
    <property type="entry name" value="Porphobilinogen deaminase"/>
    <property type="match status" value="1"/>
</dbReference>
<dbReference type="GO" id="GO:0004418">
    <property type="term" value="F:hydroxymethylbilane synthase activity"/>
    <property type="evidence" value="ECO:0007669"/>
    <property type="project" value="UniProtKB-EC"/>
</dbReference>
<dbReference type="EC" id="2.5.1.61" evidence="5"/>
<comment type="function">
    <text evidence="2">Tetrapolymerization of the monopyrrole PBG into the hydroxymethylbilane pre-uroporphyrinogen in several discrete steps.</text>
</comment>
<dbReference type="GO" id="GO:0006783">
    <property type="term" value="P:heme biosynthetic process"/>
    <property type="evidence" value="ECO:0007669"/>
    <property type="project" value="TreeGrafter"/>
</dbReference>
<dbReference type="PANTHER" id="PTHR11557">
    <property type="entry name" value="PORPHOBILINOGEN DEAMINASE"/>
    <property type="match status" value="1"/>
</dbReference>
<dbReference type="InterPro" id="IPR000860">
    <property type="entry name" value="HemC"/>
</dbReference>
<dbReference type="AlphaFoldDB" id="A0A381U0H9"/>
<comment type="pathway">
    <text evidence="3">Porphyrin-containing compound metabolism; protoporphyrin-IX biosynthesis; coproporphyrinogen-III from 5-aminolevulinate: step 2/4.</text>
</comment>
<evidence type="ECO:0000259" key="9">
    <source>
        <dbReference type="Pfam" id="PF01379"/>
    </source>
</evidence>
<evidence type="ECO:0000256" key="6">
    <source>
        <dbReference type="ARBA" id="ARBA00022679"/>
    </source>
</evidence>
<reference evidence="11" key="1">
    <citation type="submission" date="2018-05" db="EMBL/GenBank/DDBJ databases">
        <authorList>
            <person name="Lanie J.A."/>
            <person name="Ng W.-L."/>
            <person name="Kazmierczak K.M."/>
            <person name="Andrzejewski T.M."/>
            <person name="Davidsen T.M."/>
            <person name="Wayne K.J."/>
            <person name="Tettelin H."/>
            <person name="Glass J.I."/>
            <person name="Rusch D."/>
            <person name="Podicherti R."/>
            <person name="Tsui H.-C.T."/>
            <person name="Winkler M.E."/>
        </authorList>
    </citation>
    <scope>NUCLEOTIDE SEQUENCE</scope>
</reference>
<evidence type="ECO:0000256" key="8">
    <source>
        <dbReference type="ARBA" id="ARBA00033064"/>
    </source>
</evidence>
<protein>
    <recommendedName>
        <fullName evidence="5">hydroxymethylbilane synthase</fullName>
        <ecNumber evidence="5">2.5.1.61</ecNumber>
    </recommendedName>
    <alternativeName>
        <fullName evidence="8">Hydroxymethylbilane synthase</fullName>
    </alternativeName>
</protein>
<comment type="similarity">
    <text evidence="4">Belongs to the HMBS family.</text>
</comment>
<dbReference type="InterPro" id="IPR022418">
    <property type="entry name" value="Porphobilinogen_deaminase_C"/>
</dbReference>
<dbReference type="SUPFAM" id="SSF53850">
    <property type="entry name" value="Periplasmic binding protein-like II"/>
    <property type="match status" value="1"/>
</dbReference>
<evidence type="ECO:0000256" key="7">
    <source>
        <dbReference type="ARBA" id="ARBA00023244"/>
    </source>
</evidence>
<feature type="domain" description="Porphobilinogen deaminase C-terminal" evidence="10">
    <location>
        <begin position="235"/>
        <end position="304"/>
    </location>
</feature>
<dbReference type="InterPro" id="IPR022417">
    <property type="entry name" value="Porphobilin_deaminase_N"/>
</dbReference>
<proteinExistence type="inferred from homology"/>
<dbReference type="HAMAP" id="MF_00260">
    <property type="entry name" value="Porphobil_deam"/>
    <property type="match status" value="1"/>
</dbReference>
<dbReference type="GO" id="GO:0005737">
    <property type="term" value="C:cytoplasm"/>
    <property type="evidence" value="ECO:0007669"/>
    <property type="project" value="TreeGrafter"/>
</dbReference>
<dbReference type="Gene3D" id="3.40.190.10">
    <property type="entry name" value="Periplasmic binding protein-like II"/>
    <property type="match status" value="2"/>
</dbReference>
<comment type="cofactor">
    <cofactor evidence="1">
        <name>dipyrromethane</name>
        <dbReference type="ChEBI" id="CHEBI:60342"/>
    </cofactor>
</comment>
<dbReference type="EMBL" id="UINC01005351">
    <property type="protein sequence ID" value="SVA20777.1"/>
    <property type="molecule type" value="Genomic_DNA"/>
</dbReference>